<name>A0A1L9WEI0_ASPA1</name>
<dbReference type="InterPro" id="IPR036397">
    <property type="entry name" value="RNaseH_sf"/>
</dbReference>
<dbReference type="InterPro" id="IPR004875">
    <property type="entry name" value="DDE_SF_endonuclease_dom"/>
</dbReference>
<dbReference type="OMA" id="WKQDNPL"/>
<evidence type="ECO:0000259" key="1">
    <source>
        <dbReference type="Pfam" id="PF03184"/>
    </source>
</evidence>
<dbReference type="EMBL" id="KV879012">
    <property type="protein sequence ID" value="OJJ94592.1"/>
    <property type="molecule type" value="Genomic_DNA"/>
</dbReference>
<gene>
    <name evidence="2" type="ORF">ASPACDRAFT_128242</name>
</gene>
<dbReference type="Pfam" id="PF03184">
    <property type="entry name" value="DDE_1"/>
    <property type="match status" value="1"/>
</dbReference>
<evidence type="ECO:0000313" key="2">
    <source>
        <dbReference type="EMBL" id="OJJ94592.1"/>
    </source>
</evidence>
<dbReference type="InterPro" id="IPR050863">
    <property type="entry name" value="CenT-Element_Derived"/>
</dbReference>
<dbReference type="Proteomes" id="UP000184546">
    <property type="component" value="Unassembled WGS sequence"/>
</dbReference>
<dbReference type="GeneID" id="30970923"/>
<protein>
    <recommendedName>
        <fullName evidence="1">DDE-1 domain-containing protein</fullName>
    </recommendedName>
</protein>
<dbReference type="PANTHER" id="PTHR19303:SF74">
    <property type="entry name" value="POGO TRANSPOSABLE ELEMENT WITH KRAB DOMAIN"/>
    <property type="match status" value="1"/>
</dbReference>
<dbReference type="PANTHER" id="PTHR19303">
    <property type="entry name" value="TRANSPOSON"/>
    <property type="match status" value="1"/>
</dbReference>
<dbReference type="OrthoDB" id="4510550at2759"/>
<dbReference type="VEuPathDB" id="FungiDB:ASPACDRAFT_128242"/>
<sequence length="294" mass="32864">MDETGFQMGVASTARVICGSEIRESRAKCIQPGNREWVTLIVAISASGTVLPPQIIFAAQNHQSIWYEVCPRSYHLSVSENGWTTNELGFDWLQNVFDRYTALKTVGEYCMLILDGHGSHATQQFDQFCTARKIIPLYMPAHSSHKLQPLDVACFGPLKKLYGQRVSEAICYGEESITKLDFLQLYHSVHAKAFFNINILSGFRATGLVPLNSQKVLSTLRIQLKTPTPPTSSHSNQSFYLGKTPANLYELGRQRQEIQELADQGLASMVSHKVIEKVIKAAEQSMQNAVLLQQ</sequence>
<dbReference type="GO" id="GO:0003677">
    <property type="term" value="F:DNA binding"/>
    <property type="evidence" value="ECO:0007669"/>
    <property type="project" value="TreeGrafter"/>
</dbReference>
<dbReference type="GO" id="GO:0005634">
    <property type="term" value="C:nucleus"/>
    <property type="evidence" value="ECO:0007669"/>
    <property type="project" value="TreeGrafter"/>
</dbReference>
<reference evidence="3" key="1">
    <citation type="journal article" date="2017" name="Genome Biol.">
        <title>Comparative genomics reveals high biological diversity and specific adaptations in the industrially and medically important fungal genus Aspergillus.</title>
        <authorList>
            <person name="de Vries R.P."/>
            <person name="Riley R."/>
            <person name="Wiebenga A."/>
            <person name="Aguilar-Osorio G."/>
            <person name="Amillis S."/>
            <person name="Uchima C.A."/>
            <person name="Anderluh G."/>
            <person name="Asadollahi M."/>
            <person name="Askin M."/>
            <person name="Barry K."/>
            <person name="Battaglia E."/>
            <person name="Bayram O."/>
            <person name="Benocci T."/>
            <person name="Braus-Stromeyer S.A."/>
            <person name="Caldana C."/>
            <person name="Canovas D."/>
            <person name="Cerqueira G.C."/>
            <person name="Chen F."/>
            <person name="Chen W."/>
            <person name="Choi C."/>
            <person name="Clum A."/>
            <person name="Dos Santos R.A."/>
            <person name="Damasio A.R."/>
            <person name="Diallinas G."/>
            <person name="Emri T."/>
            <person name="Fekete E."/>
            <person name="Flipphi M."/>
            <person name="Freyberg S."/>
            <person name="Gallo A."/>
            <person name="Gournas C."/>
            <person name="Habgood R."/>
            <person name="Hainaut M."/>
            <person name="Harispe M.L."/>
            <person name="Henrissat B."/>
            <person name="Hilden K.S."/>
            <person name="Hope R."/>
            <person name="Hossain A."/>
            <person name="Karabika E."/>
            <person name="Karaffa L."/>
            <person name="Karanyi Z."/>
            <person name="Krasevec N."/>
            <person name="Kuo A."/>
            <person name="Kusch H."/>
            <person name="LaButti K."/>
            <person name="Lagendijk E.L."/>
            <person name="Lapidus A."/>
            <person name="Levasseur A."/>
            <person name="Lindquist E."/>
            <person name="Lipzen A."/>
            <person name="Logrieco A.F."/>
            <person name="MacCabe A."/>
            <person name="Maekelae M.R."/>
            <person name="Malavazi I."/>
            <person name="Melin P."/>
            <person name="Meyer V."/>
            <person name="Mielnichuk N."/>
            <person name="Miskei M."/>
            <person name="Molnar A.P."/>
            <person name="Mule G."/>
            <person name="Ngan C.Y."/>
            <person name="Orejas M."/>
            <person name="Orosz E."/>
            <person name="Ouedraogo J.P."/>
            <person name="Overkamp K.M."/>
            <person name="Park H.-S."/>
            <person name="Perrone G."/>
            <person name="Piumi F."/>
            <person name="Punt P.J."/>
            <person name="Ram A.F."/>
            <person name="Ramon A."/>
            <person name="Rauscher S."/>
            <person name="Record E."/>
            <person name="Riano-Pachon D.M."/>
            <person name="Robert V."/>
            <person name="Roehrig J."/>
            <person name="Ruller R."/>
            <person name="Salamov A."/>
            <person name="Salih N.S."/>
            <person name="Samson R.A."/>
            <person name="Sandor E."/>
            <person name="Sanguinetti M."/>
            <person name="Schuetze T."/>
            <person name="Sepcic K."/>
            <person name="Shelest E."/>
            <person name="Sherlock G."/>
            <person name="Sophianopoulou V."/>
            <person name="Squina F.M."/>
            <person name="Sun H."/>
            <person name="Susca A."/>
            <person name="Todd R.B."/>
            <person name="Tsang A."/>
            <person name="Unkles S.E."/>
            <person name="van de Wiele N."/>
            <person name="van Rossen-Uffink D."/>
            <person name="Oliveira J.V."/>
            <person name="Vesth T.C."/>
            <person name="Visser J."/>
            <person name="Yu J.-H."/>
            <person name="Zhou M."/>
            <person name="Andersen M.R."/>
            <person name="Archer D.B."/>
            <person name="Baker S.E."/>
            <person name="Benoit I."/>
            <person name="Brakhage A.A."/>
            <person name="Braus G.H."/>
            <person name="Fischer R."/>
            <person name="Frisvad J.C."/>
            <person name="Goldman G.H."/>
            <person name="Houbraken J."/>
            <person name="Oakley B."/>
            <person name="Pocsi I."/>
            <person name="Scazzocchio C."/>
            <person name="Seiboth B."/>
            <person name="vanKuyk P.A."/>
            <person name="Wortman J."/>
            <person name="Dyer P.S."/>
            <person name="Grigoriev I.V."/>
        </authorList>
    </citation>
    <scope>NUCLEOTIDE SEQUENCE [LARGE SCALE GENOMIC DNA]</scope>
    <source>
        <strain evidence="3">ATCC 16872 / CBS 172.66 / WB 5094</strain>
    </source>
</reference>
<dbReference type="AlphaFoldDB" id="A0A1L9WEI0"/>
<proteinExistence type="predicted"/>
<evidence type="ECO:0000313" key="3">
    <source>
        <dbReference type="Proteomes" id="UP000184546"/>
    </source>
</evidence>
<accession>A0A1L9WEI0</accession>
<keyword evidence="3" id="KW-1185">Reference proteome</keyword>
<dbReference type="Gene3D" id="3.30.420.10">
    <property type="entry name" value="Ribonuclease H-like superfamily/Ribonuclease H"/>
    <property type="match status" value="1"/>
</dbReference>
<organism evidence="2 3">
    <name type="scientific">Aspergillus aculeatus (strain ATCC 16872 / CBS 172.66 / WB 5094)</name>
    <dbReference type="NCBI Taxonomy" id="690307"/>
    <lineage>
        <taxon>Eukaryota</taxon>
        <taxon>Fungi</taxon>
        <taxon>Dikarya</taxon>
        <taxon>Ascomycota</taxon>
        <taxon>Pezizomycotina</taxon>
        <taxon>Eurotiomycetes</taxon>
        <taxon>Eurotiomycetidae</taxon>
        <taxon>Eurotiales</taxon>
        <taxon>Aspergillaceae</taxon>
        <taxon>Aspergillus</taxon>
        <taxon>Aspergillus subgen. Circumdati</taxon>
    </lineage>
</organism>
<dbReference type="RefSeq" id="XP_020050932.1">
    <property type="nucleotide sequence ID" value="XM_020197109.1"/>
</dbReference>
<feature type="domain" description="DDE-1" evidence="1">
    <location>
        <begin position="35"/>
        <end position="193"/>
    </location>
</feature>
<dbReference type="STRING" id="690307.A0A1L9WEI0"/>